<dbReference type="InterPro" id="IPR010730">
    <property type="entry name" value="HET"/>
</dbReference>
<gene>
    <name evidence="2" type="ORF">J3D65DRAFT_377217</name>
</gene>
<proteinExistence type="predicted"/>
<reference evidence="2 3" key="1">
    <citation type="submission" date="2024-04" db="EMBL/GenBank/DDBJ databases">
        <title>Phyllosticta paracitricarpa is synonymous to the EU quarantine fungus P. citricarpa based on phylogenomic analyses.</title>
        <authorList>
            <consortium name="Lawrence Berkeley National Laboratory"/>
            <person name="Van ingen-buijs V.A."/>
            <person name="Van westerhoven A.C."/>
            <person name="Haridas S."/>
            <person name="Skiadas P."/>
            <person name="Martin F."/>
            <person name="Groenewald J.Z."/>
            <person name="Crous P.W."/>
            <person name="Seidl M.F."/>
        </authorList>
    </citation>
    <scope>NUCLEOTIDE SEQUENCE [LARGE SCALE GENOMIC DNA]</scope>
    <source>
        <strain evidence="2 3">CPC 17464</strain>
    </source>
</reference>
<dbReference type="EMBL" id="JBBPEH010000006">
    <property type="protein sequence ID" value="KAK7537330.1"/>
    <property type="molecule type" value="Genomic_DNA"/>
</dbReference>
<feature type="domain" description="Heterokaryon incompatibility" evidence="1">
    <location>
        <begin position="100"/>
        <end position="231"/>
    </location>
</feature>
<dbReference type="GeneID" id="92028654"/>
<evidence type="ECO:0000313" key="2">
    <source>
        <dbReference type="EMBL" id="KAK7537330.1"/>
    </source>
</evidence>
<protein>
    <recommendedName>
        <fullName evidence="1">Heterokaryon incompatibility domain-containing protein</fullName>
    </recommendedName>
</protein>
<dbReference type="RefSeq" id="XP_066655481.1">
    <property type="nucleotide sequence ID" value="XM_066795748.1"/>
</dbReference>
<dbReference type="Pfam" id="PF06985">
    <property type="entry name" value="HET"/>
    <property type="match status" value="1"/>
</dbReference>
<keyword evidence="3" id="KW-1185">Reference proteome</keyword>
<accession>A0ABR1LTG5</accession>
<comment type="caution">
    <text evidence="2">The sequence shown here is derived from an EMBL/GenBank/DDBJ whole genome shotgun (WGS) entry which is preliminary data.</text>
</comment>
<evidence type="ECO:0000259" key="1">
    <source>
        <dbReference type="Pfam" id="PF06985"/>
    </source>
</evidence>
<organism evidence="2 3">
    <name type="scientific">Phyllosticta citribraziliensis</name>
    <dbReference type="NCBI Taxonomy" id="989973"/>
    <lineage>
        <taxon>Eukaryota</taxon>
        <taxon>Fungi</taxon>
        <taxon>Dikarya</taxon>
        <taxon>Ascomycota</taxon>
        <taxon>Pezizomycotina</taxon>
        <taxon>Dothideomycetes</taxon>
        <taxon>Dothideomycetes incertae sedis</taxon>
        <taxon>Botryosphaeriales</taxon>
        <taxon>Phyllostictaceae</taxon>
        <taxon>Phyllosticta</taxon>
    </lineage>
</organism>
<name>A0ABR1LTG5_9PEZI</name>
<evidence type="ECO:0000313" key="3">
    <source>
        <dbReference type="Proteomes" id="UP001360953"/>
    </source>
</evidence>
<sequence>MAASASSSSQSPTLDALWHNTTPTALTCCVCDRGIEASTQPLVRTFALESYIMNNFSRTTLPTPPPRPPPPPSHKITVPEQNDTLLLYDRHATCLSGVAYVSVSHVWHSTVAAVQYRRGEQTDGAVEEARRLAYALPMGVYRGLAAAHKNDSTSLELWHDYISVPQWADEAKRKILTQIPRIYAGAAYTLVHLDDVDSAALALMRRGATTRERLTGIVRVCNAAWFSRMWTAMELVQSPRQRVMLRDGVIEDAGHTVFLGEMDRAFLREVREQGDGGKIGAIVNSIGAGGRNLEPWMLGQLCQVHHDLKVRGTTEFAQAFVLLSRRRLTQARDFFYALLGMVAADIEAEKLRNDPQTACLQIAMSCVSRGDYSPLLMIPASVRESGHPQIEHGFNDVNTWGLDRPVLPASIKNGITVRGNKVLLKCVEIGTVHFLRRFRYGELAARDPSDILGFSYIARLALDFTGPDIEAFVETVGGRIYGQNPQAIFDRLARKDRYQHLKHLLTLRYNIPLEDPWGAPNACWIADAMGLSTTELGGNPELTPLKWSYHHGGTMHMGASGAIVGIACPACHGRFLFRVAPYKLLSETLGAVAYRIPGLKYAQTRSDGIAILVKDGHIVGRMIYATPACACQEGREVELELQKLPVPAPNEYKYGGS</sequence>
<dbReference type="Proteomes" id="UP001360953">
    <property type="component" value="Unassembled WGS sequence"/>
</dbReference>